<feature type="transmembrane region" description="Helical" evidence="2">
    <location>
        <begin position="487"/>
        <end position="507"/>
    </location>
</feature>
<dbReference type="Pfam" id="PF13843">
    <property type="entry name" value="DDE_Tnp_1_7"/>
    <property type="match status" value="1"/>
</dbReference>
<evidence type="ECO:0000256" key="2">
    <source>
        <dbReference type="SAM" id="Phobius"/>
    </source>
</evidence>
<dbReference type="SUPFAM" id="SSF57903">
    <property type="entry name" value="FYVE/PHD zinc finger"/>
    <property type="match status" value="1"/>
</dbReference>
<dbReference type="Proteomes" id="UP001549921">
    <property type="component" value="Unassembled WGS sequence"/>
</dbReference>
<name>A0ABD0SJI4_LOXSC</name>
<keyword evidence="2" id="KW-0812">Transmembrane</keyword>
<reference evidence="4 5" key="1">
    <citation type="submission" date="2024-06" db="EMBL/GenBank/DDBJ databases">
        <title>A chromosome-level genome assembly of beet webworm, Loxostege sticticalis.</title>
        <authorList>
            <person name="Zhang Y."/>
        </authorList>
    </citation>
    <scope>NUCLEOTIDE SEQUENCE [LARGE SCALE GENOMIC DNA]</scope>
    <source>
        <strain evidence="4">AQ028</strain>
        <tissue evidence="4">Male pupae</tissue>
    </source>
</reference>
<organism evidence="4 5">
    <name type="scientific">Loxostege sticticalis</name>
    <name type="common">Beet webworm moth</name>
    <dbReference type="NCBI Taxonomy" id="481309"/>
    <lineage>
        <taxon>Eukaryota</taxon>
        <taxon>Metazoa</taxon>
        <taxon>Ecdysozoa</taxon>
        <taxon>Arthropoda</taxon>
        <taxon>Hexapoda</taxon>
        <taxon>Insecta</taxon>
        <taxon>Pterygota</taxon>
        <taxon>Neoptera</taxon>
        <taxon>Endopterygota</taxon>
        <taxon>Lepidoptera</taxon>
        <taxon>Glossata</taxon>
        <taxon>Ditrysia</taxon>
        <taxon>Pyraloidea</taxon>
        <taxon>Crambidae</taxon>
        <taxon>Pyraustinae</taxon>
        <taxon>Loxostege</taxon>
    </lineage>
</organism>
<evidence type="ECO:0000313" key="5">
    <source>
        <dbReference type="Proteomes" id="UP001549921"/>
    </source>
</evidence>
<sequence length="606" mass="68098">MSESEGIGSALVGTIIFLLSVFWCLHFISIFSEIAVAMMSTEFSYAQFWLDEAVYYDTSGSEAEEVRECLVSHSDSDSDTDTSDAGSDDEDAEVSNISNSLQSEVDYYYGRNKFKWLKKGPNRVVKSDTPSECEPSTNISEEDGDFMSIWKSLIDDEILQEIHRWSNVKLAKSRAAATEGKDEFHDLDITELLSFIGVLVYSALFKCNNEAADVIFATDGTAIDIFKCIMSKDRFANLLKCVRIDDPDSKEAKRENCKLAAISKIFQMFINNCQSLYTTGKHVTVDEVSIPFNEDPPACLTHHRRKCEKLGFQIMCLCDAKTGYFYNGYIFKGADSDSEGMTEDEKMYSVPTRSVLRLSRPLNGTGRSVTCDKCFTSIELIEALNKNGLSCVGAVKKSMKEVPSIFLPSRARAKGSILYAFTDQITLVSHVPKKGKAVIVASSLHHDEDKSEIISCLESTMGGVARVDQKRDMYSCSRYTRRGSLAIFYWILDVSLINAHIAYEVYLGRKFKRDKFMKSLGWSLVLEQLQRRVFETQQALDLRMTMVRVLGADMPSALGSGETRRCYTCPPKLKRKSSYQCHECKKHICSECATRVCRDCASNVTD</sequence>
<comment type="caution">
    <text evidence="4">The sequence shown here is derived from an EMBL/GenBank/DDBJ whole genome shotgun (WGS) entry which is preliminary data.</text>
</comment>
<dbReference type="AlphaFoldDB" id="A0ABD0SJI4"/>
<evidence type="ECO:0000259" key="3">
    <source>
        <dbReference type="Pfam" id="PF13843"/>
    </source>
</evidence>
<feature type="transmembrane region" description="Helical" evidence="2">
    <location>
        <begin position="7"/>
        <end position="31"/>
    </location>
</feature>
<dbReference type="PANTHER" id="PTHR46599">
    <property type="entry name" value="PIGGYBAC TRANSPOSABLE ELEMENT-DERIVED PROTEIN 4"/>
    <property type="match status" value="1"/>
</dbReference>
<evidence type="ECO:0000313" key="4">
    <source>
        <dbReference type="EMBL" id="KAL0820001.1"/>
    </source>
</evidence>
<feature type="domain" description="PiggyBac transposable element-derived protein" evidence="3">
    <location>
        <begin position="149"/>
        <end position="500"/>
    </location>
</feature>
<dbReference type="InterPro" id="IPR011011">
    <property type="entry name" value="Znf_FYVE_PHD"/>
</dbReference>
<gene>
    <name evidence="4" type="ORF">ABMA28_007995</name>
</gene>
<proteinExistence type="predicted"/>
<keyword evidence="2" id="KW-0472">Membrane</keyword>
<dbReference type="PANTHER" id="PTHR46599:SF3">
    <property type="entry name" value="PIGGYBAC TRANSPOSABLE ELEMENT-DERIVED PROTEIN 4"/>
    <property type="match status" value="1"/>
</dbReference>
<feature type="region of interest" description="Disordered" evidence="1">
    <location>
        <begin position="70"/>
        <end position="96"/>
    </location>
</feature>
<protein>
    <recommendedName>
        <fullName evidence="3">PiggyBac transposable element-derived protein domain-containing protein</fullName>
    </recommendedName>
</protein>
<accession>A0ABD0SJI4</accession>
<dbReference type="EMBL" id="JBEDNZ010000020">
    <property type="protein sequence ID" value="KAL0820001.1"/>
    <property type="molecule type" value="Genomic_DNA"/>
</dbReference>
<dbReference type="InterPro" id="IPR029526">
    <property type="entry name" value="PGBD"/>
</dbReference>
<keyword evidence="2" id="KW-1133">Transmembrane helix</keyword>
<feature type="compositionally biased region" description="Acidic residues" evidence="1">
    <location>
        <begin position="77"/>
        <end position="93"/>
    </location>
</feature>
<evidence type="ECO:0000256" key="1">
    <source>
        <dbReference type="SAM" id="MobiDB-lite"/>
    </source>
</evidence>